<keyword evidence="3" id="KW-0812">Transmembrane</keyword>
<reference evidence="17 18" key="1">
    <citation type="submission" date="2006-10" db="EMBL/GenBank/DDBJ databases">
        <title>The Genome Sequence of Batrachochytrium dendrobatidis JEL423.</title>
        <authorList>
            <consortium name="The Broad Institute Genome Sequencing Platform"/>
            <person name="Birren B."/>
            <person name="Lander E."/>
            <person name="Galagan J."/>
            <person name="Cuomo C."/>
            <person name="Devon K."/>
            <person name="Jaffe D."/>
            <person name="Butler J."/>
            <person name="Alvarez P."/>
            <person name="Gnerre S."/>
            <person name="Grabherr M."/>
            <person name="Kleber M."/>
            <person name="Mauceli E."/>
            <person name="Brockman W."/>
            <person name="Young S."/>
            <person name="LaButti K."/>
            <person name="Sykes S."/>
            <person name="DeCaprio D."/>
            <person name="Crawford M."/>
            <person name="Koehrsen M."/>
            <person name="Engels R."/>
            <person name="Montgomery P."/>
            <person name="Pearson M."/>
            <person name="Howarth C."/>
            <person name="Larson L."/>
            <person name="White J."/>
            <person name="O'Leary S."/>
            <person name="Kodira C."/>
            <person name="Zeng Q."/>
            <person name="Yandava C."/>
            <person name="Alvarado L."/>
            <person name="Longcore J."/>
            <person name="James T."/>
        </authorList>
    </citation>
    <scope>NUCLEOTIDE SEQUENCE [LARGE SCALE GENOMIC DNA]</scope>
    <source>
        <strain evidence="17 18">JEL423</strain>
    </source>
</reference>
<dbReference type="EMBL" id="DS022306">
    <property type="protein sequence ID" value="OAJ41682.1"/>
    <property type="molecule type" value="Genomic_DNA"/>
</dbReference>
<keyword evidence="8" id="KW-0472">Membrane</keyword>
<evidence type="ECO:0000256" key="10">
    <source>
        <dbReference type="ARBA" id="ARBA00023295"/>
    </source>
</evidence>
<dbReference type="GO" id="GO:0006487">
    <property type="term" value="P:protein N-linked glycosylation"/>
    <property type="evidence" value="ECO:0007669"/>
    <property type="project" value="UniProtKB-UniRule"/>
</dbReference>
<dbReference type="eggNOG" id="KOG2161">
    <property type="taxonomic scope" value="Eukaryota"/>
</dbReference>
<comment type="function">
    <text evidence="12">Cleaves the distal alpha 1,2-linked glucose residue from the Glc(3)Man(9)GlcNAc(2) oligosaccharide precursor.</text>
</comment>
<evidence type="ECO:0000256" key="8">
    <source>
        <dbReference type="ARBA" id="ARBA00023136"/>
    </source>
</evidence>
<dbReference type="Gene3D" id="2.70.98.110">
    <property type="entry name" value="Glycosyl hydrolase family 63, N-terminal domain"/>
    <property type="match status" value="2"/>
</dbReference>
<dbReference type="VEuPathDB" id="FungiDB:BDEG_25242"/>
<organism evidence="17 18">
    <name type="scientific">Batrachochytrium dendrobatidis (strain JEL423)</name>
    <dbReference type="NCBI Taxonomy" id="403673"/>
    <lineage>
        <taxon>Eukaryota</taxon>
        <taxon>Fungi</taxon>
        <taxon>Fungi incertae sedis</taxon>
        <taxon>Chytridiomycota</taxon>
        <taxon>Chytridiomycota incertae sedis</taxon>
        <taxon>Chytridiomycetes</taxon>
        <taxon>Rhizophydiales</taxon>
        <taxon>Rhizophydiales incertae sedis</taxon>
        <taxon>Batrachochytrium</taxon>
    </lineage>
</organism>
<keyword evidence="7" id="KW-1133">Transmembrane helix</keyword>
<keyword evidence="14" id="KW-0732">Signal</keyword>
<dbReference type="InterPro" id="IPR038518">
    <property type="entry name" value="Glyco_hydro_63N_sf"/>
</dbReference>
<evidence type="ECO:0000256" key="2">
    <source>
        <dbReference type="ARBA" id="ARBA00010833"/>
    </source>
</evidence>
<evidence type="ECO:0000256" key="9">
    <source>
        <dbReference type="ARBA" id="ARBA00023180"/>
    </source>
</evidence>
<dbReference type="Pfam" id="PF03200">
    <property type="entry name" value="Glyco_hydro_63"/>
    <property type="match status" value="1"/>
</dbReference>
<gene>
    <name evidence="17" type="ORF">BDEG_25242</name>
</gene>
<dbReference type="GO" id="GO:0009311">
    <property type="term" value="P:oligosaccharide metabolic process"/>
    <property type="evidence" value="ECO:0007669"/>
    <property type="project" value="UniProtKB-UniRule"/>
</dbReference>
<dbReference type="SUPFAM" id="SSF48208">
    <property type="entry name" value="Six-hairpin glycosidases"/>
    <property type="match status" value="1"/>
</dbReference>
<keyword evidence="9" id="KW-0325">Glycoprotein</keyword>
<feature type="signal peptide" evidence="14">
    <location>
        <begin position="1"/>
        <end position="20"/>
    </location>
</feature>
<comment type="similarity">
    <text evidence="2 12">Belongs to the glycosyl hydrolase 63 family.</text>
</comment>
<evidence type="ECO:0000313" key="17">
    <source>
        <dbReference type="EMBL" id="OAJ41682.1"/>
    </source>
</evidence>
<accession>A0A177WP87</accession>
<evidence type="ECO:0000256" key="7">
    <source>
        <dbReference type="ARBA" id="ARBA00022989"/>
    </source>
</evidence>
<dbReference type="GO" id="GO:0008308">
    <property type="term" value="F:voltage-gated monoatomic anion channel activity"/>
    <property type="evidence" value="ECO:0007669"/>
    <property type="project" value="InterPro"/>
</dbReference>
<evidence type="ECO:0000256" key="5">
    <source>
        <dbReference type="ARBA" id="ARBA00022824"/>
    </source>
</evidence>
<dbReference type="PANTHER" id="PTHR10412">
    <property type="entry name" value="MANNOSYL-OLIGOSACCHARIDE GLUCOSIDASE"/>
    <property type="match status" value="1"/>
</dbReference>
<comment type="subcellular location">
    <subcellularLocation>
        <location evidence="1 12">Endoplasmic reticulum membrane</location>
        <topology evidence="1 12">Single-pass type II membrane protein</topology>
    </subcellularLocation>
</comment>
<dbReference type="Gene3D" id="1.50.10.10">
    <property type="match status" value="1"/>
</dbReference>
<feature type="region of interest" description="Disordered" evidence="13">
    <location>
        <begin position="380"/>
        <end position="401"/>
    </location>
</feature>
<proteinExistence type="inferred from homology"/>
<keyword evidence="5 12" id="KW-0256">Endoplasmic reticulum</keyword>
<evidence type="ECO:0000256" key="14">
    <source>
        <dbReference type="SAM" id="SignalP"/>
    </source>
</evidence>
<dbReference type="InterPro" id="IPR012341">
    <property type="entry name" value="6hp_glycosidase-like_sf"/>
</dbReference>
<dbReference type="CDD" id="cd07306">
    <property type="entry name" value="Porin3_VDAC"/>
    <property type="match status" value="1"/>
</dbReference>
<evidence type="ECO:0000256" key="3">
    <source>
        <dbReference type="ARBA" id="ARBA00022692"/>
    </source>
</evidence>
<dbReference type="Pfam" id="PF16923">
    <property type="entry name" value="Glyco_hydro_63N"/>
    <property type="match status" value="1"/>
</dbReference>
<dbReference type="InterPro" id="IPR031631">
    <property type="entry name" value="Glyco_hydro_63N"/>
</dbReference>
<comment type="catalytic activity">
    <reaction evidence="12">
        <text>N(4)-(alpha-D-Glc-(1-&gt;2)-alpha-D-Glc-(1-&gt;3)-alpha-D-Glc-(1-&gt;3)-alpha-D-Man-(1-&gt;2)-alpha-D-Man-(1-&gt;2)-alpha-D-Man-(1-&gt;3)-[alpha-D-Man-(1-&gt;2)-alpha-D-Man-(1-&gt;3)-[alpha-D-Man-(1-&gt;2)-alpha-D-Man-(1-&gt;6)]-alpha-D-Man-(1-&gt;6)]-beta-D-Man-(1-&gt;4)-beta-D-GlcNAc-(1-&gt;4)-beta-D-GlcNAc)-L-asparaginyl-[protein] + H2O = N(4)-(alpha-D-Glc-(1-&gt;3)-alpha-D-Glc-(1-&gt;3)-alpha-D-Man-(1-&gt;2)-alpha-D-Man-(1-&gt;2)-alpha-D-Man-(1-&gt;3)-[alpha-D-Man-(1-&gt;2)-alpha-D-Man-(1-&gt;3)-[alpha-D-Man-(1-&gt;2)-alpha-D-Man-(1-&gt;6)]-alpha-D-Man-(1-&gt;6)]-beta-D-Man-(1-&gt;4)-beta-D-GlcNAc-(1-&gt;4)-beta-D-GlcNAc)-L-asparaginyl-[protein] + beta-D-glucose</text>
        <dbReference type="Rhea" id="RHEA:55988"/>
        <dbReference type="Rhea" id="RHEA-COMP:12806"/>
        <dbReference type="Rhea" id="RHEA-COMP:14355"/>
        <dbReference type="ChEBI" id="CHEBI:15377"/>
        <dbReference type="ChEBI" id="CHEBI:15903"/>
        <dbReference type="ChEBI" id="CHEBI:59082"/>
        <dbReference type="ChEBI" id="CHEBI:132537"/>
        <dbReference type="EC" id="3.2.1.106"/>
    </reaction>
</comment>
<dbReference type="PANTHER" id="PTHR10412:SF11">
    <property type="entry name" value="MANNOSYL-OLIGOSACCHARIDE GLUCOSIDASE"/>
    <property type="match status" value="1"/>
</dbReference>
<feature type="chain" id="PRO_5008077743" description="Mannosyl-oligosaccharide glucosidase" evidence="14">
    <location>
        <begin position="21"/>
        <end position="1052"/>
    </location>
</feature>
<dbReference type="GO" id="GO:0005741">
    <property type="term" value="C:mitochondrial outer membrane"/>
    <property type="evidence" value="ECO:0007669"/>
    <property type="project" value="InterPro"/>
</dbReference>
<keyword evidence="6" id="KW-0735">Signal-anchor</keyword>
<feature type="domain" description="Glycosyl hydrolase family 63 C-terminal" evidence="15">
    <location>
        <begin position="297"/>
        <end position="810"/>
    </location>
</feature>
<dbReference type="STRING" id="403673.A0A177WP87"/>
<protein>
    <recommendedName>
        <fullName evidence="11 12">Mannosyl-oligosaccharide glucosidase</fullName>
        <ecNumber evidence="11 12">3.2.1.106</ecNumber>
    </recommendedName>
</protein>
<name>A0A177WP87_BATDL</name>
<dbReference type="InterPro" id="IPR001925">
    <property type="entry name" value="Porin_Euk"/>
</dbReference>
<reference evidence="17 18" key="2">
    <citation type="submission" date="2016-05" db="EMBL/GenBank/DDBJ databases">
        <title>Lineage-specific infection strategies underlie the spectrum of fungal disease in amphibians.</title>
        <authorList>
            <person name="Cuomo C.A."/>
            <person name="Farrer R.A."/>
            <person name="James T."/>
            <person name="Longcore J."/>
            <person name="Birren B."/>
        </authorList>
    </citation>
    <scope>NUCLEOTIDE SEQUENCE [LARGE SCALE GENOMIC DNA]</scope>
    <source>
        <strain evidence="17 18">JEL423</strain>
    </source>
</reference>
<dbReference type="Proteomes" id="UP000077115">
    <property type="component" value="Unassembled WGS sequence"/>
</dbReference>
<dbReference type="InterPro" id="IPR031335">
    <property type="entry name" value="Glyco_hydro_63_C"/>
</dbReference>
<dbReference type="EC" id="3.2.1.106" evidence="11 12"/>
<evidence type="ECO:0000256" key="13">
    <source>
        <dbReference type="SAM" id="MobiDB-lite"/>
    </source>
</evidence>
<evidence type="ECO:0000259" key="16">
    <source>
        <dbReference type="Pfam" id="PF16923"/>
    </source>
</evidence>
<dbReference type="InterPro" id="IPR008928">
    <property type="entry name" value="6-hairpin_glycosidase_sf"/>
</dbReference>
<sequence>MVGFSLSLLWMGLLASITAATQTEYSHMDTSVKRAHNASLLWGTYRPNLYFGARSRTPETVLAGLMWFGISNLASKPWDNIRHSCEQDAGLAGYAWNKHSGRNFGDQTIIDKTNNVSIRTQFLKSADGTDWTVRISGTPLPDSTTADISLPWHYVNDHTPLLVFGLVFHQDPACKNAAPPISSTAAAMNLPDLRDPVLIKLALPEDQVWNIKDHVRNLLIQNAQTLISTYSKTQQSNIPLQNLLHLGKNSPLDAPGNIALYQQTFRSPFSIDIAFLSNPDTSHKSPISREDIDSSVGSKLSHSLINAESQFDVRFENTFHLAERGFSESEIGFGKMLLSNMIGGMGYFHGTSMVDRAWMGLNGKELIDYLPDEDLDDGEEDDYFEGSVSQAPRPNPKLEGPTSLFTDVPSRPFFPRGFFWDSGFHQHLIGVWDNDLSLDVIQSWASLIDEDGWVAREQILGDEPRSKVPEEFQIQYPHFANPPTLITALMRYMNRLKTGRNSMESGDSFMFGGVELDNPLFLANYHITSKHAATTYLGTIYPSFKRQYQWFRRMQWGQITEWGRSSTSQEAYRWRGRKGIHTLTSGLDDYPRSTEPHAGELHVDLLCWMALYSKTLGAISQELGMDEDAALFDKQHKDMLLSLEELHWDESSQTYTDLSVNAQGQSYHVVHKGYISLFPMMLGLLEHDSQHLGAILDLVESERDIWTPYGIASLSKSDPYFGTGENYWRGPIWINMNYLTLQSLFKNYMNKPGPYQQQAQRIYKNLRANVIKNVHEEYVKTGYVWEQYGATHGEGKRSHPFTGWTALKFTVTGNKDNKSGLIGSDLKAKYVDKPRGLSFTETWTTTNVLGAELELENSLAKGLKLSLVGSLLPDKGTKHAKAGVEYKQDYVFTRTSLDLFKGPTILADAVVGNNGFFAGGEVAYDVSDAKVNKYCASLGYIAPLYSVSLLAANKLSLFTASYHHRVNNEVEAAAKATWNKATDSSVAIEVGTKYALDRDAFLKAKVDNTGRLGLGYTQVLRPGIKLALGGLFDTTRLQADVHKVGFSLTFEA</sequence>
<evidence type="ECO:0000259" key="15">
    <source>
        <dbReference type="Pfam" id="PF03200"/>
    </source>
</evidence>
<dbReference type="GO" id="GO:0005789">
    <property type="term" value="C:endoplasmic reticulum membrane"/>
    <property type="evidence" value="ECO:0007669"/>
    <property type="project" value="UniProtKB-SubCell"/>
</dbReference>
<evidence type="ECO:0000256" key="11">
    <source>
        <dbReference type="ARBA" id="ARBA00038888"/>
    </source>
</evidence>
<dbReference type="GO" id="GO:0004573">
    <property type="term" value="F:Glc3Man9GlcNAc2 oligosaccharide glucosidase activity"/>
    <property type="evidence" value="ECO:0007669"/>
    <property type="project" value="UniProtKB-UniRule"/>
</dbReference>
<evidence type="ECO:0000256" key="6">
    <source>
        <dbReference type="ARBA" id="ARBA00022968"/>
    </source>
</evidence>
<feature type="domain" description="Glycosyl hydrolase family 63 N-terminal" evidence="16">
    <location>
        <begin position="39"/>
        <end position="155"/>
    </location>
</feature>
<evidence type="ECO:0000313" key="18">
    <source>
        <dbReference type="Proteomes" id="UP000077115"/>
    </source>
</evidence>
<keyword evidence="4 12" id="KW-0378">Hydrolase</keyword>
<dbReference type="OrthoDB" id="410058at2759"/>
<keyword evidence="10 12" id="KW-0326">Glycosidase</keyword>
<dbReference type="InterPro" id="IPR004888">
    <property type="entry name" value="Glycoside_hydrolase_63"/>
</dbReference>
<dbReference type="AlphaFoldDB" id="A0A177WP87"/>
<evidence type="ECO:0000256" key="12">
    <source>
        <dbReference type="RuleBase" id="RU368089"/>
    </source>
</evidence>
<evidence type="ECO:0000256" key="1">
    <source>
        <dbReference type="ARBA" id="ARBA00004648"/>
    </source>
</evidence>
<evidence type="ECO:0000256" key="4">
    <source>
        <dbReference type="ARBA" id="ARBA00022801"/>
    </source>
</evidence>